<dbReference type="SUPFAM" id="SSF46785">
    <property type="entry name" value="Winged helix' DNA-binding domain"/>
    <property type="match status" value="1"/>
</dbReference>
<organism evidence="2">
    <name type="scientific">marine sediment metagenome</name>
    <dbReference type="NCBI Taxonomy" id="412755"/>
    <lineage>
        <taxon>unclassified sequences</taxon>
        <taxon>metagenomes</taxon>
        <taxon>ecological metagenomes</taxon>
    </lineage>
</organism>
<comment type="caution">
    <text evidence="2">The sequence shown here is derived from an EMBL/GenBank/DDBJ whole genome shotgun (WGS) entry which is preliminary data.</text>
</comment>
<feature type="region of interest" description="Disordered" evidence="1">
    <location>
        <begin position="85"/>
        <end position="148"/>
    </location>
</feature>
<accession>A0A0F9Q1K9</accession>
<evidence type="ECO:0000256" key="1">
    <source>
        <dbReference type="SAM" id="MobiDB-lite"/>
    </source>
</evidence>
<dbReference type="InterPro" id="IPR036390">
    <property type="entry name" value="WH_DNA-bd_sf"/>
</dbReference>
<evidence type="ECO:0000313" key="2">
    <source>
        <dbReference type="EMBL" id="KKN37810.1"/>
    </source>
</evidence>
<dbReference type="InterPro" id="IPR036388">
    <property type="entry name" value="WH-like_DNA-bd_sf"/>
</dbReference>
<feature type="compositionally biased region" description="Polar residues" evidence="1">
    <location>
        <begin position="105"/>
        <end position="130"/>
    </location>
</feature>
<reference evidence="2" key="1">
    <citation type="journal article" date="2015" name="Nature">
        <title>Complex archaea that bridge the gap between prokaryotes and eukaryotes.</title>
        <authorList>
            <person name="Spang A."/>
            <person name="Saw J.H."/>
            <person name="Jorgensen S.L."/>
            <person name="Zaremba-Niedzwiedzka K."/>
            <person name="Martijn J."/>
            <person name="Lind A.E."/>
            <person name="van Eijk R."/>
            <person name="Schleper C."/>
            <person name="Guy L."/>
            <person name="Ettema T.J."/>
        </authorList>
    </citation>
    <scope>NUCLEOTIDE SEQUENCE</scope>
</reference>
<dbReference type="Gene3D" id="1.10.10.10">
    <property type="entry name" value="Winged helix-like DNA-binding domain superfamily/Winged helix DNA-binding domain"/>
    <property type="match status" value="1"/>
</dbReference>
<dbReference type="Pfam" id="PF13730">
    <property type="entry name" value="HTH_36"/>
    <property type="match status" value="1"/>
</dbReference>
<dbReference type="AlphaFoldDB" id="A0A0F9Q1K9"/>
<name>A0A0F9Q1K9_9ZZZZ</name>
<proteinExistence type="predicted"/>
<sequence length="326" mass="35722">MTNDTTQRLSGFYLVDNNVIDDYGPLIGAYGIAVYSVLARYADGAGMGSFPSFQTIADHLDLSRRTVMRTVAKLCAAGLITKRSRKSSSGAHSSNDYRLIGRCGSGSSPGDSPTLPSDSQTLPSDSQTLPLVTHRHHPSVCESPDQDTVDQYPLDQYPLIHHHHSDSHSNGDDDDFDYGKVNRGPSENFPSTAVGTKNLSPPANEKLFEYAVRLAQEKLPEWNGPRNFLASLAPDQFLAALSWLYLYSELNKRSTLPVYDAVNVYAQPDPFRDVESIPGKIIAQSRLGNLAPLVGGLRDLLVDELSELTEADLPELQYLSMLGVHE</sequence>
<gene>
    <name evidence="2" type="ORF">LCGC14_0759850</name>
</gene>
<dbReference type="EMBL" id="LAZR01001869">
    <property type="protein sequence ID" value="KKN37810.1"/>
    <property type="molecule type" value="Genomic_DNA"/>
</dbReference>
<protein>
    <recommendedName>
        <fullName evidence="3">Helix-turn-helix domain-containing protein</fullName>
    </recommendedName>
</protein>
<evidence type="ECO:0008006" key="3">
    <source>
        <dbReference type="Google" id="ProtNLM"/>
    </source>
</evidence>